<dbReference type="PANTHER" id="PTHR43364">
    <property type="entry name" value="NADH-SPECIFIC METHYLGLYOXAL REDUCTASE-RELATED"/>
    <property type="match status" value="1"/>
</dbReference>
<dbReference type="RefSeq" id="WP_132579505.1">
    <property type="nucleotide sequence ID" value="NZ_SMAJ01000001.1"/>
</dbReference>
<dbReference type="GO" id="GO:0005829">
    <property type="term" value="C:cytosol"/>
    <property type="evidence" value="ECO:0007669"/>
    <property type="project" value="UniProtKB-ARBA"/>
</dbReference>
<dbReference type="AlphaFoldDB" id="A0A4R3MHH0"/>
<dbReference type="SUPFAM" id="SSF51430">
    <property type="entry name" value="NAD(P)-linked oxidoreductase"/>
    <property type="match status" value="1"/>
</dbReference>
<evidence type="ECO:0000256" key="1">
    <source>
        <dbReference type="ARBA" id="ARBA00023002"/>
    </source>
</evidence>
<keyword evidence="1" id="KW-0560">Oxidoreductase</keyword>
<dbReference type="PANTHER" id="PTHR43364:SF6">
    <property type="entry name" value="OXIDOREDUCTASE-RELATED"/>
    <property type="match status" value="1"/>
</dbReference>
<dbReference type="PRINTS" id="PR00069">
    <property type="entry name" value="ALDKETRDTASE"/>
</dbReference>
<proteinExistence type="predicted"/>
<dbReference type="Pfam" id="PF00248">
    <property type="entry name" value="Aldo_ket_red"/>
    <property type="match status" value="1"/>
</dbReference>
<evidence type="ECO:0000259" key="2">
    <source>
        <dbReference type="Pfam" id="PF00248"/>
    </source>
</evidence>
<accession>A0A4R3MHH0</accession>
<dbReference type="CDD" id="cd19081">
    <property type="entry name" value="AKR_AKR9C1"/>
    <property type="match status" value="1"/>
</dbReference>
<dbReference type="Gene3D" id="3.20.20.100">
    <property type="entry name" value="NADP-dependent oxidoreductase domain"/>
    <property type="match status" value="1"/>
</dbReference>
<dbReference type="InterPro" id="IPR050523">
    <property type="entry name" value="AKR_Detox_Biosynth"/>
</dbReference>
<organism evidence="3 4">
    <name type="scientific">Paralcaligenes ureilyticus</name>
    <dbReference type="NCBI Taxonomy" id="627131"/>
    <lineage>
        <taxon>Bacteria</taxon>
        <taxon>Pseudomonadati</taxon>
        <taxon>Pseudomonadota</taxon>
        <taxon>Betaproteobacteria</taxon>
        <taxon>Burkholderiales</taxon>
        <taxon>Alcaligenaceae</taxon>
        <taxon>Paralcaligenes</taxon>
    </lineage>
</organism>
<dbReference type="InterPro" id="IPR023210">
    <property type="entry name" value="NADP_OxRdtase_dom"/>
</dbReference>
<gene>
    <name evidence="3" type="ORF">EDC26_101333</name>
</gene>
<dbReference type="EMBL" id="SMAJ01000001">
    <property type="protein sequence ID" value="TCT11105.1"/>
    <property type="molecule type" value="Genomic_DNA"/>
</dbReference>
<dbReference type="GO" id="GO:0016491">
    <property type="term" value="F:oxidoreductase activity"/>
    <property type="evidence" value="ECO:0007669"/>
    <property type="project" value="UniProtKB-KW"/>
</dbReference>
<evidence type="ECO:0000313" key="4">
    <source>
        <dbReference type="Proteomes" id="UP000295525"/>
    </source>
</evidence>
<dbReference type="InterPro" id="IPR036812">
    <property type="entry name" value="NAD(P)_OxRdtase_dom_sf"/>
</dbReference>
<sequence>MNKRPLGRSGLHIAPLVLGTNVFGWNTDERTSHALLDRFFDAGLNAIDTADMYSVWAPGNQGGESEAIIGNWFKMSGARRHKAVLITKVGAELAPDKKGLSARYIVAAVERSLSRLQTDYIDLYLSHYPDTETPIEETLRAYETLISQGKVKAIGASNYSVPQLREALTATSEQNLPRYEVLQCLYNLYDREGYEDKVRDLCVHEGLGTITYYGLASGFLSGKYRTPADAAKSKTRGGRMGQYMNERGFRILAALDTVADSHQANPAEVALAWVMARKDVTAPISSATSIEQIDSLIRSTQLALTSADIALLDTASA</sequence>
<evidence type="ECO:0000313" key="3">
    <source>
        <dbReference type="EMBL" id="TCT11105.1"/>
    </source>
</evidence>
<dbReference type="Proteomes" id="UP000295525">
    <property type="component" value="Unassembled WGS sequence"/>
</dbReference>
<dbReference type="OrthoDB" id="5488419at2"/>
<dbReference type="InterPro" id="IPR020471">
    <property type="entry name" value="AKR"/>
</dbReference>
<dbReference type="FunFam" id="3.20.20.100:FF:000004">
    <property type="entry name" value="Oxidoreductase, aldo/keto reductase"/>
    <property type="match status" value="1"/>
</dbReference>
<name>A0A4R3MHH0_9BURK</name>
<reference evidence="3 4" key="1">
    <citation type="submission" date="2019-03" db="EMBL/GenBank/DDBJ databases">
        <title>Genomic Encyclopedia of Type Strains, Phase IV (KMG-IV): sequencing the most valuable type-strain genomes for metagenomic binning, comparative biology and taxonomic classification.</title>
        <authorList>
            <person name="Goeker M."/>
        </authorList>
    </citation>
    <scope>NUCLEOTIDE SEQUENCE [LARGE SCALE GENOMIC DNA]</scope>
    <source>
        <strain evidence="3 4">DSM 24591</strain>
    </source>
</reference>
<protein>
    <submittedName>
        <fullName evidence="3">Aryl-alcohol dehydrogenase-like predicted oxidoreductase</fullName>
    </submittedName>
</protein>
<feature type="domain" description="NADP-dependent oxidoreductase" evidence="2">
    <location>
        <begin position="15"/>
        <end position="315"/>
    </location>
</feature>
<comment type="caution">
    <text evidence="3">The sequence shown here is derived from an EMBL/GenBank/DDBJ whole genome shotgun (WGS) entry which is preliminary data.</text>
</comment>
<keyword evidence="4" id="KW-1185">Reference proteome</keyword>